<dbReference type="InterPro" id="IPR011611">
    <property type="entry name" value="PfkB_dom"/>
</dbReference>
<evidence type="ECO:0000256" key="9">
    <source>
        <dbReference type="HAMAP-Rule" id="MF_01987"/>
    </source>
</evidence>
<dbReference type="EC" id="2.7.1.15" evidence="9"/>
<dbReference type="InterPro" id="IPR002139">
    <property type="entry name" value="Ribo/fructo_kinase"/>
</dbReference>
<keyword evidence="4 9" id="KW-0418">Kinase</keyword>
<feature type="binding site" evidence="9">
    <location>
        <position position="241"/>
    </location>
    <ligand>
        <name>K(+)</name>
        <dbReference type="ChEBI" id="CHEBI:29103"/>
    </ligand>
</feature>
<dbReference type="HAMAP" id="MF_01987">
    <property type="entry name" value="Ribokinase"/>
    <property type="match status" value="1"/>
</dbReference>
<comment type="pathway">
    <text evidence="9">Carbohydrate metabolism; D-ribose degradation; D-ribose 5-phosphate from beta-D-ribopyranose: step 2/2.</text>
</comment>
<evidence type="ECO:0000259" key="11">
    <source>
        <dbReference type="Pfam" id="PF00294"/>
    </source>
</evidence>
<keyword evidence="7 9" id="KW-0630">Potassium</keyword>
<name>A0ABQ6JM41_9ACTN</name>
<accession>A0ABQ6JM41</accession>
<dbReference type="PANTHER" id="PTHR10584:SF166">
    <property type="entry name" value="RIBOKINASE"/>
    <property type="match status" value="1"/>
</dbReference>
<dbReference type="SUPFAM" id="SSF53613">
    <property type="entry name" value="Ribokinase-like"/>
    <property type="match status" value="1"/>
</dbReference>
<feature type="binding site" evidence="9">
    <location>
        <position position="282"/>
    </location>
    <ligand>
        <name>K(+)</name>
        <dbReference type="ChEBI" id="CHEBI:29103"/>
    </ligand>
</feature>
<evidence type="ECO:0000256" key="6">
    <source>
        <dbReference type="ARBA" id="ARBA00022842"/>
    </source>
</evidence>
<evidence type="ECO:0000256" key="7">
    <source>
        <dbReference type="ARBA" id="ARBA00022958"/>
    </source>
</evidence>
<comment type="subunit">
    <text evidence="9">Homodimer.</text>
</comment>
<feature type="binding site" evidence="9">
    <location>
        <position position="243"/>
    </location>
    <ligand>
        <name>K(+)</name>
        <dbReference type="ChEBI" id="CHEBI:29103"/>
    </ligand>
</feature>
<dbReference type="PANTHER" id="PTHR10584">
    <property type="entry name" value="SUGAR KINASE"/>
    <property type="match status" value="1"/>
</dbReference>
<evidence type="ECO:0000256" key="2">
    <source>
        <dbReference type="ARBA" id="ARBA00022723"/>
    </source>
</evidence>
<gene>
    <name evidence="9 12" type="primary">rbsK</name>
    <name evidence="12" type="ORF">GCM10025868_35600</name>
</gene>
<keyword evidence="1 9" id="KW-0808">Transferase</keyword>
<dbReference type="Pfam" id="PF00294">
    <property type="entry name" value="PfkB"/>
    <property type="match status" value="1"/>
</dbReference>
<feature type="binding site" evidence="9">
    <location>
        <position position="286"/>
    </location>
    <ligand>
        <name>K(+)</name>
        <dbReference type="ChEBI" id="CHEBI:29103"/>
    </ligand>
</feature>
<evidence type="ECO:0000256" key="3">
    <source>
        <dbReference type="ARBA" id="ARBA00022741"/>
    </source>
</evidence>
<evidence type="ECO:0000256" key="1">
    <source>
        <dbReference type="ARBA" id="ARBA00022679"/>
    </source>
</evidence>
<dbReference type="InterPro" id="IPR029056">
    <property type="entry name" value="Ribokinase-like"/>
</dbReference>
<feature type="compositionally biased region" description="Low complexity" evidence="10">
    <location>
        <begin position="154"/>
        <end position="163"/>
    </location>
</feature>
<comment type="subcellular location">
    <subcellularLocation>
        <location evidence="9">Cytoplasm</location>
    </subcellularLocation>
</comment>
<feature type="binding site" evidence="9">
    <location>
        <position position="184"/>
    </location>
    <ligand>
        <name>ATP</name>
        <dbReference type="ChEBI" id="CHEBI:30616"/>
    </ligand>
</feature>
<feature type="binding site" evidence="9">
    <location>
        <begin position="11"/>
        <end position="13"/>
    </location>
    <ligand>
        <name>substrate</name>
    </ligand>
</feature>
<evidence type="ECO:0000256" key="4">
    <source>
        <dbReference type="ARBA" id="ARBA00022777"/>
    </source>
</evidence>
<keyword evidence="6 9" id="KW-0460">Magnesium</keyword>
<evidence type="ECO:0000256" key="8">
    <source>
        <dbReference type="ARBA" id="ARBA00023277"/>
    </source>
</evidence>
<comment type="caution">
    <text evidence="9">Lacks conserved residue(s) required for the propagation of feature annotation.</text>
</comment>
<feature type="binding site" evidence="9">
    <location>
        <position position="277"/>
    </location>
    <ligand>
        <name>K(+)</name>
        <dbReference type="ChEBI" id="CHEBI:29103"/>
    </ligand>
</feature>
<feature type="region of interest" description="Disordered" evidence="10">
    <location>
        <begin position="143"/>
        <end position="167"/>
    </location>
</feature>
<feature type="binding site" evidence="9">
    <location>
        <begin position="39"/>
        <end position="43"/>
    </location>
    <ligand>
        <name>substrate</name>
    </ligand>
</feature>
<keyword evidence="3 9" id="KW-0547">Nucleotide-binding</keyword>
<evidence type="ECO:0000256" key="10">
    <source>
        <dbReference type="SAM" id="MobiDB-lite"/>
    </source>
</evidence>
<dbReference type="EMBL" id="BSUZ01000001">
    <property type="protein sequence ID" value="GMA88310.1"/>
    <property type="molecule type" value="Genomic_DNA"/>
</dbReference>
<reference evidence="13" key="1">
    <citation type="journal article" date="2019" name="Int. J. Syst. Evol. Microbiol.">
        <title>The Global Catalogue of Microorganisms (GCM) 10K type strain sequencing project: providing services to taxonomists for standard genome sequencing and annotation.</title>
        <authorList>
            <consortium name="The Broad Institute Genomics Platform"/>
            <consortium name="The Broad Institute Genome Sequencing Center for Infectious Disease"/>
            <person name="Wu L."/>
            <person name="Ma J."/>
        </authorList>
    </citation>
    <scope>NUCLEOTIDE SEQUENCE [LARGE SCALE GENOMIC DNA]</scope>
    <source>
        <strain evidence="13">NBRC 108730</strain>
    </source>
</reference>
<proteinExistence type="inferred from homology"/>
<dbReference type="Gene3D" id="3.40.1190.20">
    <property type="match status" value="1"/>
</dbReference>
<feature type="binding site" evidence="9">
    <location>
        <begin position="215"/>
        <end position="220"/>
    </location>
    <ligand>
        <name>ATP</name>
        <dbReference type="ChEBI" id="CHEBI:30616"/>
    </ligand>
</feature>
<keyword evidence="5 9" id="KW-0067">ATP-binding</keyword>
<keyword evidence="9" id="KW-0963">Cytoplasm</keyword>
<comment type="caution">
    <text evidence="12">The sequence shown here is derived from an EMBL/GenBank/DDBJ whole genome shotgun (WGS) entry which is preliminary data.</text>
</comment>
<evidence type="ECO:0000313" key="13">
    <source>
        <dbReference type="Proteomes" id="UP001157017"/>
    </source>
</evidence>
<sequence>MTGVVVVGSLSADVTAFAPRLPGPGETVLGSTFSMVLGGKGANQAVAAARAGAVTAMVGCVGDDLFRDLVVDGLRAEGVGTDHLRTVSGPTGIAHIRVDAAGQNDIVVVPLANAEATTDAAEKALRALAPGAAVLLLRSRSRSRPPCTPHGWATSSGSRSCSTPRPPPSLDHAVWAHVDVVTPNETEARRITGCTDVADAGRWFVERGARTAVVTVGGDGAVVVDARCTRRLATHPVTPVDTTAAGDAFAGHLGAALAAGAGLDDALRRALAAGALAVTVAGASPSLPTAAAVDALLGDDHPAHEG</sequence>
<dbReference type="Proteomes" id="UP001157017">
    <property type="component" value="Unassembled WGS sequence"/>
</dbReference>
<comment type="similarity">
    <text evidence="9">Belongs to the carbohydrate kinase PfkB family. Ribokinase subfamily.</text>
</comment>
<protein>
    <recommendedName>
        <fullName evidence="9">Ribokinase</fullName>
        <shortName evidence="9">RK</shortName>
        <ecNumber evidence="9">2.7.1.15</ecNumber>
    </recommendedName>
</protein>
<keyword evidence="13" id="KW-1185">Reference proteome</keyword>
<comment type="function">
    <text evidence="9">Catalyzes the phosphorylation of ribose at O-5 in a reaction requiring ATP and magnesium. The resulting D-ribose-5-phosphate can then be used either for sythesis of nucleotides, histidine, and tryptophan, or as a component of the pentose phosphate pathway.</text>
</comment>
<feature type="active site" description="Proton acceptor" evidence="9">
    <location>
        <position position="247"/>
    </location>
</feature>
<dbReference type="InterPro" id="IPR011877">
    <property type="entry name" value="Ribokinase"/>
</dbReference>
<feature type="binding site" evidence="9">
    <location>
        <position position="280"/>
    </location>
    <ligand>
        <name>K(+)</name>
        <dbReference type="ChEBI" id="CHEBI:29103"/>
    </ligand>
</feature>
<comment type="cofactor">
    <cofactor evidence="9">
        <name>Mg(2+)</name>
        <dbReference type="ChEBI" id="CHEBI:18420"/>
    </cofactor>
    <text evidence="9">Requires a divalent cation, most likely magnesium in vivo, as an electrophilic catalyst to aid phosphoryl group transfer. It is the chelate of the metal and the nucleotide that is the actual substrate.</text>
</comment>
<keyword evidence="8 9" id="KW-0119">Carbohydrate metabolism</keyword>
<feature type="binding site" evidence="9">
    <location>
        <begin position="246"/>
        <end position="247"/>
    </location>
    <ligand>
        <name>ATP</name>
        <dbReference type="ChEBI" id="CHEBI:30616"/>
    </ligand>
</feature>
<keyword evidence="2 9" id="KW-0479">Metal-binding</keyword>
<feature type="domain" description="Carbohydrate kinase PfkB" evidence="11">
    <location>
        <begin position="1"/>
        <end position="289"/>
    </location>
</feature>
<feature type="binding site" evidence="9">
    <location>
        <position position="247"/>
    </location>
    <ligand>
        <name>substrate</name>
    </ligand>
</feature>
<comment type="catalytic activity">
    <reaction evidence="9">
        <text>D-ribose + ATP = D-ribose 5-phosphate + ADP + H(+)</text>
        <dbReference type="Rhea" id="RHEA:13697"/>
        <dbReference type="ChEBI" id="CHEBI:15378"/>
        <dbReference type="ChEBI" id="CHEBI:30616"/>
        <dbReference type="ChEBI" id="CHEBI:47013"/>
        <dbReference type="ChEBI" id="CHEBI:78346"/>
        <dbReference type="ChEBI" id="CHEBI:456216"/>
        <dbReference type="EC" id="2.7.1.15"/>
    </reaction>
</comment>
<dbReference type="PRINTS" id="PR00990">
    <property type="entry name" value="RIBOKINASE"/>
</dbReference>
<comment type="activity regulation">
    <text evidence="9">Activated by a monovalent cation that binds near, but not in, the active site. The most likely occupant of the site in vivo is potassium. Ion binding induces a conformational change that may alter substrate affinity.</text>
</comment>
<organism evidence="12 13">
    <name type="scientific">Angustibacter aerolatus</name>
    <dbReference type="NCBI Taxonomy" id="1162965"/>
    <lineage>
        <taxon>Bacteria</taxon>
        <taxon>Bacillati</taxon>
        <taxon>Actinomycetota</taxon>
        <taxon>Actinomycetes</taxon>
        <taxon>Kineosporiales</taxon>
        <taxon>Kineosporiaceae</taxon>
    </lineage>
</organism>
<evidence type="ECO:0000313" key="12">
    <source>
        <dbReference type="EMBL" id="GMA88310.1"/>
    </source>
</evidence>
<evidence type="ECO:0000256" key="5">
    <source>
        <dbReference type="ARBA" id="ARBA00022840"/>
    </source>
</evidence>